<dbReference type="PANTHER" id="PTHR30158:SF10">
    <property type="entry name" value="CATION EFFLUX PUMP"/>
    <property type="match status" value="1"/>
</dbReference>
<gene>
    <name evidence="8" type="ORF">F9K94_08485</name>
</gene>
<dbReference type="Gene3D" id="2.40.30.170">
    <property type="match status" value="1"/>
</dbReference>
<dbReference type="RefSeq" id="WP_151644899.1">
    <property type="nucleotide sequence ID" value="NZ_WBVY01000002.1"/>
</dbReference>
<sequence length="396" mass="41911">MTSITARRALWGAGLSILLSAAGGGAILFGAPHLKADAATDISAPPPAVPVSVAKAESRRIVSWEEFSGRLEAIDRVEIRPRVGGAILKAHFREGALVKQGDLLVTIDPEPYAAAVEKAKAQVSAEEARVALAKTELERGRQLVTTRTIAQSGLDQRSSAYDEAQASLRSAKAALRSAELDLQYTEVRAPISGRVGRLEVTAGNLVAASSASPVLTTLVSVDPIYASFSANEEVVTKALAKLAASPGGNAIERIPVQIGTASDEGTPISGHIQLINNEVDATTGTIRVRAAIDNPDGRLIPGQFVRIRFGEPEPDEKLVVSDRAISSDQDKKFVFVVGTDNKVEYRQVVLGRNYDGLRIIESGLKPGENIVVNGLQRIRPGVVVAPQPVTETLAKS</sequence>
<feature type="domain" description="Multidrug resistance protein MdtA-like alpha-helical hairpin" evidence="4">
    <location>
        <begin position="117"/>
        <end position="185"/>
    </location>
</feature>
<dbReference type="NCBIfam" id="TIGR01730">
    <property type="entry name" value="RND_mfp"/>
    <property type="match status" value="1"/>
</dbReference>
<organism evidence="8 9">
    <name type="scientific">Brucella tritici</name>
    <dbReference type="NCBI Taxonomy" id="94626"/>
    <lineage>
        <taxon>Bacteria</taxon>
        <taxon>Pseudomonadati</taxon>
        <taxon>Pseudomonadota</taxon>
        <taxon>Alphaproteobacteria</taxon>
        <taxon>Hyphomicrobiales</taxon>
        <taxon>Brucellaceae</taxon>
        <taxon>Brucella/Ochrobactrum group</taxon>
        <taxon>Brucella</taxon>
    </lineage>
</organism>
<dbReference type="AlphaFoldDB" id="A0A7V8B3H8"/>
<dbReference type="InterPro" id="IPR006143">
    <property type="entry name" value="RND_pump_MFP"/>
</dbReference>
<keyword evidence="3" id="KW-0574">Periplasm</keyword>
<evidence type="ECO:0000259" key="5">
    <source>
        <dbReference type="Pfam" id="PF25917"/>
    </source>
</evidence>
<dbReference type="GO" id="GO:0046677">
    <property type="term" value="P:response to antibiotic"/>
    <property type="evidence" value="ECO:0007669"/>
    <property type="project" value="TreeGrafter"/>
</dbReference>
<dbReference type="Proteomes" id="UP000460650">
    <property type="component" value="Unassembled WGS sequence"/>
</dbReference>
<comment type="caution">
    <text evidence="8">The sequence shown here is derived from an EMBL/GenBank/DDBJ whole genome shotgun (WGS) entry which is preliminary data.</text>
</comment>
<evidence type="ECO:0000256" key="3">
    <source>
        <dbReference type="ARBA" id="ARBA00022764"/>
    </source>
</evidence>
<dbReference type="Gene3D" id="2.40.50.100">
    <property type="match status" value="1"/>
</dbReference>
<evidence type="ECO:0000259" key="6">
    <source>
        <dbReference type="Pfam" id="PF25944"/>
    </source>
</evidence>
<dbReference type="GO" id="GO:0042597">
    <property type="term" value="C:periplasmic space"/>
    <property type="evidence" value="ECO:0007669"/>
    <property type="project" value="UniProtKB-SubCell"/>
</dbReference>
<dbReference type="Pfam" id="PF25876">
    <property type="entry name" value="HH_MFP_RND"/>
    <property type="match status" value="1"/>
</dbReference>
<accession>A0A7V8B3H8</accession>
<dbReference type="EMBL" id="WBVY01000002">
    <property type="protein sequence ID" value="KAB2658213.1"/>
    <property type="molecule type" value="Genomic_DNA"/>
</dbReference>
<evidence type="ECO:0000256" key="2">
    <source>
        <dbReference type="ARBA" id="ARBA00009477"/>
    </source>
</evidence>
<dbReference type="Pfam" id="PF25917">
    <property type="entry name" value="BSH_RND"/>
    <property type="match status" value="1"/>
</dbReference>
<evidence type="ECO:0000259" key="7">
    <source>
        <dbReference type="Pfam" id="PF25967"/>
    </source>
</evidence>
<dbReference type="GO" id="GO:0022857">
    <property type="term" value="F:transmembrane transporter activity"/>
    <property type="evidence" value="ECO:0007669"/>
    <property type="project" value="InterPro"/>
</dbReference>
<evidence type="ECO:0000313" key="8">
    <source>
        <dbReference type="EMBL" id="KAB2658213.1"/>
    </source>
</evidence>
<protein>
    <submittedName>
        <fullName evidence="8">Efflux RND transporter periplasmic adaptor subunit</fullName>
    </submittedName>
</protein>
<dbReference type="InterPro" id="IPR058625">
    <property type="entry name" value="MdtA-like_BSH"/>
</dbReference>
<comment type="similarity">
    <text evidence="2">Belongs to the membrane fusion protein (MFP) (TC 8.A.1) family.</text>
</comment>
<reference evidence="8 9" key="1">
    <citation type="submission" date="2019-09" db="EMBL/GenBank/DDBJ databases">
        <title>Taxonomic organization of the family Brucellaceae based on a phylogenomic approach.</title>
        <authorList>
            <person name="Leclercq S."/>
            <person name="Cloeckaert A."/>
            <person name="Zygmunt M.S."/>
        </authorList>
    </citation>
    <scope>NUCLEOTIDE SEQUENCE [LARGE SCALE GENOMIC DNA]</scope>
    <source>
        <strain evidence="8 9">TA93</strain>
    </source>
</reference>
<evidence type="ECO:0000259" key="4">
    <source>
        <dbReference type="Pfam" id="PF25876"/>
    </source>
</evidence>
<dbReference type="GO" id="GO:0005886">
    <property type="term" value="C:plasma membrane"/>
    <property type="evidence" value="ECO:0007669"/>
    <property type="project" value="TreeGrafter"/>
</dbReference>
<dbReference type="Pfam" id="PF25944">
    <property type="entry name" value="Beta-barrel_RND"/>
    <property type="match status" value="1"/>
</dbReference>
<comment type="subcellular location">
    <subcellularLocation>
        <location evidence="1">Periplasm</location>
    </subcellularLocation>
</comment>
<feature type="domain" description="Multidrug resistance protein MdtA-like beta-barrel" evidence="6">
    <location>
        <begin position="224"/>
        <end position="309"/>
    </location>
</feature>
<proteinExistence type="inferred from homology"/>
<dbReference type="InterPro" id="IPR058626">
    <property type="entry name" value="MdtA-like_b-barrel"/>
</dbReference>
<dbReference type="PANTHER" id="PTHR30158">
    <property type="entry name" value="ACRA/E-RELATED COMPONENT OF DRUG EFFLUX TRANSPORTER"/>
    <property type="match status" value="1"/>
</dbReference>
<dbReference type="Gene3D" id="1.10.287.470">
    <property type="entry name" value="Helix hairpin bin"/>
    <property type="match status" value="1"/>
</dbReference>
<feature type="domain" description="Multidrug resistance protein MdtA-like barrel-sandwich hybrid" evidence="5">
    <location>
        <begin position="76"/>
        <end position="217"/>
    </location>
</feature>
<dbReference type="InterPro" id="IPR058624">
    <property type="entry name" value="MdtA-like_HH"/>
</dbReference>
<dbReference type="Pfam" id="PF25967">
    <property type="entry name" value="RND-MFP_C"/>
    <property type="match status" value="1"/>
</dbReference>
<evidence type="ECO:0000256" key="1">
    <source>
        <dbReference type="ARBA" id="ARBA00004418"/>
    </source>
</evidence>
<feature type="domain" description="Multidrug resistance protein MdtA-like C-terminal permuted SH3" evidence="7">
    <location>
        <begin position="323"/>
        <end position="377"/>
    </location>
</feature>
<dbReference type="SUPFAM" id="SSF111369">
    <property type="entry name" value="HlyD-like secretion proteins"/>
    <property type="match status" value="1"/>
</dbReference>
<evidence type="ECO:0000313" key="9">
    <source>
        <dbReference type="Proteomes" id="UP000460650"/>
    </source>
</evidence>
<name>A0A7V8B3H8_9HYPH</name>
<dbReference type="FunFam" id="2.40.420.20:FF:000001">
    <property type="entry name" value="Efflux RND transporter periplasmic adaptor subunit"/>
    <property type="match status" value="1"/>
</dbReference>
<dbReference type="Gene3D" id="2.40.420.20">
    <property type="match status" value="1"/>
</dbReference>
<dbReference type="InterPro" id="IPR058627">
    <property type="entry name" value="MdtA-like_C"/>
</dbReference>